<keyword evidence="2" id="KW-0285">Flavoprotein</keyword>
<evidence type="ECO:0000259" key="5">
    <source>
        <dbReference type="Pfam" id="PF07992"/>
    </source>
</evidence>
<keyword evidence="3" id="KW-0274">FAD</keyword>
<dbReference type="GO" id="GO:0004174">
    <property type="term" value="F:electron-transferring-flavoprotein dehydrogenase activity"/>
    <property type="evidence" value="ECO:0007669"/>
    <property type="project" value="TreeGrafter"/>
</dbReference>
<dbReference type="PANTHER" id="PTHR43735:SF3">
    <property type="entry name" value="FERROPTOSIS SUPPRESSOR PROTEIN 1"/>
    <property type="match status" value="1"/>
</dbReference>
<evidence type="ECO:0000256" key="3">
    <source>
        <dbReference type="ARBA" id="ARBA00022827"/>
    </source>
</evidence>
<dbReference type="Pfam" id="PF07992">
    <property type="entry name" value="Pyr_redox_2"/>
    <property type="match status" value="1"/>
</dbReference>
<dbReference type="eggNOG" id="KOG2495">
    <property type="taxonomic scope" value="Eukaryota"/>
</dbReference>
<dbReference type="AlphaFoldDB" id="G3AKE0"/>
<feature type="domain" description="FAD/NAD(P)-binding" evidence="5">
    <location>
        <begin position="6"/>
        <end position="287"/>
    </location>
</feature>
<dbReference type="SUPFAM" id="SSF51905">
    <property type="entry name" value="FAD/NAD(P)-binding domain"/>
    <property type="match status" value="2"/>
</dbReference>
<comment type="similarity">
    <text evidence="1">Belongs to the FAD-dependent oxidoreductase family.</text>
</comment>
<dbReference type="KEGG" id="spaa:SPAPADRAFT_60240"/>
<sequence length="372" mass="40518">MTTNKKKVIIIGASYGGILALKTLLSTKKCHTKDISLDITIIAPNDHTYFNIASPRLLTELNLASKVVFKIKDVIEKLSRGTEHTVGFVQGSVQKVDLDDKSLTILNSDRTFNYDNLIIASGTRTDFPGFKLDNQKDQTYSIEAIKILSKQIEDAKSIAIIGGGSTGVEVAGELGYKYGKQKEEIVLYTGASRPLPTLPENQSSKATTKLERLGVTIVNDKVNVRENSVELANGSIVKYSLVITAYKHIPNTEFLPANVLNKTGYVITDSHLRLKQHPEVICVGDALEIGQRSVVDLVYGQKSVIESTIQVEVFGNASKPKSYEAPKSTTMVVPIGKEGGVGLAFGWNVPNFLVSILKAKDFMISKAGDNLT</sequence>
<proteinExistence type="inferred from homology"/>
<dbReference type="Proteomes" id="UP000000709">
    <property type="component" value="Unassembled WGS sequence"/>
</dbReference>
<protein>
    <recommendedName>
        <fullName evidence="5">FAD/NAD(P)-binding domain-containing protein</fullName>
    </recommendedName>
</protein>
<keyword evidence="7" id="KW-1185">Reference proteome</keyword>
<dbReference type="EMBL" id="GL996501">
    <property type="protein sequence ID" value="EGW32897.1"/>
    <property type="molecule type" value="Genomic_DNA"/>
</dbReference>
<evidence type="ECO:0000256" key="4">
    <source>
        <dbReference type="ARBA" id="ARBA00023002"/>
    </source>
</evidence>
<dbReference type="OrthoDB" id="202203at2759"/>
<dbReference type="OMA" id="WKIGAPR"/>
<dbReference type="Gene3D" id="3.50.50.100">
    <property type="match status" value="1"/>
</dbReference>
<dbReference type="RefSeq" id="XP_007374412.1">
    <property type="nucleotide sequence ID" value="XM_007374350.1"/>
</dbReference>
<dbReference type="GeneID" id="18873292"/>
<name>G3AKE0_SPAPN</name>
<dbReference type="GO" id="GO:0005737">
    <property type="term" value="C:cytoplasm"/>
    <property type="evidence" value="ECO:0007669"/>
    <property type="project" value="TreeGrafter"/>
</dbReference>
<organism evidence="7">
    <name type="scientific">Spathaspora passalidarum (strain NRRL Y-27907 / 11-Y1)</name>
    <dbReference type="NCBI Taxonomy" id="619300"/>
    <lineage>
        <taxon>Eukaryota</taxon>
        <taxon>Fungi</taxon>
        <taxon>Dikarya</taxon>
        <taxon>Ascomycota</taxon>
        <taxon>Saccharomycotina</taxon>
        <taxon>Pichiomycetes</taxon>
        <taxon>Debaryomycetaceae</taxon>
        <taxon>Spathaspora</taxon>
    </lineage>
</organism>
<evidence type="ECO:0000256" key="1">
    <source>
        <dbReference type="ARBA" id="ARBA00006442"/>
    </source>
</evidence>
<gene>
    <name evidence="6" type="ORF">SPAPADRAFT_60240</name>
</gene>
<keyword evidence="4" id="KW-0560">Oxidoreductase</keyword>
<dbReference type="HOGENOM" id="CLU_019845_6_2_1"/>
<dbReference type="PANTHER" id="PTHR43735">
    <property type="entry name" value="APOPTOSIS-INDUCING FACTOR 1"/>
    <property type="match status" value="1"/>
</dbReference>
<evidence type="ECO:0000313" key="7">
    <source>
        <dbReference type="Proteomes" id="UP000000709"/>
    </source>
</evidence>
<dbReference type="GO" id="GO:0050660">
    <property type="term" value="F:flavin adenine dinucleotide binding"/>
    <property type="evidence" value="ECO:0007669"/>
    <property type="project" value="TreeGrafter"/>
</dbReference>
<dbReference type="InterPro" id="IPR036188">
    <property type="entry name" value="FAD/NAD-bd_sf"/>
</dbReference>
<dbReference type="PRINTS" id="PR00368">
    <property type="entry name" value="FADPNR"/>
</dbReference>
<dbReference type="InParanoid" id="G3AKE0"/>
<reference evidence="6 7" key="1">
    <citation type="journal article" date="2011" name="Proc. Natl. Acad. Sci. U.S.A.">
        <title>Comparative genomics of xylose-fermenting fungi for enhanced biofuel production.</title>
        <authorList>
            <person name="Wohlbach D.J."/>
            <person name="Kuo A."/>
            <person name="Sato T.K."/>
            <person name="Potts K.M."/>
            <person name="Salamov A.A."/>
            <person name="LaButti K.M."/>
            <person name="Sun H."/>
            <person name="Clum A."/>
            <person name="Pangilinan J.L."/>
            <person name="Lindquist E.A."/>
            <person name="Lucas S."/>
            <person name="Lapidus A."/>
            <person name="Jin M."/>
            <person name="Gunawan C."/>
            <person name="Balan V."/>
            <person name="Dale B.E."/>
            <person name="Jeffries T.W."/>
            <person name="Zinkel R."/>
            <person name="Barry K.W."/>
            <person name="Grigoriev I.V."/>
            <person name="Gasch A.P."/>
        </authorList>
    </citation>
    <scope>NUCLEOTIDE SEQUENCE [LARGE SCALE GENOMIC DNA]</scope>
    <source>
        <strain evidence="7">NRRL Y-27907 / 11-Y1</strain>
    </source>
</reference>
<dbReference type="FunCoup" id="G3AKE0">
    <property type="interactions" value="426"/>
</dbReference>
<evidence type="ECO:0000256" key="2">
    <source>
        <dbReference type="ARBA" id="ARBA00022630"/>
    </source>
</evidence>
<accession>G3AKE0</accession>
<dbReference type="InterPro" id="IPR023753">
    <property type="entry name" value="FAD/NAD-binding_dom"/>
</dbReference>
<evidence type="ECO:0000313" key="6">
    <source>
        <dbReference type="EMBL" id="EGW32897.1"/>
    </source>
</evidence>
<dbReference type="PRINTS" id="PR00411">
    <property type="entry name" value="PNDRDTASEI"/>
</dbReference>
<dbReference type="STRING" id="619300.G3AKE0"/>